<dbReference type="InterPro" id="IPR043519">
    <property type="entry name" value="NT_sf"/>
</dbReference>
<dbReference type="CDD" id="cd05399">
    <property type="entry name" value="NT_Rel-Spo_like"/>
    <property type="match status" value="1"/>
</dbReference>
<gene>
    <name evidence="2" type="ORF">NA56DRAFT_197529</name>
</gene>
<name>A0A2J6Q0A7_9HELO</name>
<reference evidence="2 3" key="1">
    <citation type="submission" date="2016-05" db="EMBL/GenBank/DDBJ databases">
        <title>A degradative enzymes factory behind the ericoid mycorrhizal symbiosis.</title>
        <authorList>
            <consortium name="DOE Joint Genome Institute"/>
            <person name="Martino E."/>
            <person name="Morin E."/>
            <person name="Grelet G."/>
            <person name="Kuo A."/>
            <person name="Kohler A."/>
            <person name="Daghino S."/>
            <person name="Barry K."/>
            <person name="Choi C."/>
            <person name="Cichocki N."/>
            <person name="Clum A."/>
            <person name="Copeland A."/>
            <person name="Hainaut M."/>
            <person name="Haridas S."/>
            <person name="Labutti K."/>
            <person name="Lindquist E."/>
            <person name="Lipzen A."/>
            <person name="Khouja H.-R."/>
            <person name="Murat C."/>
            <person name="Ohm R."/>
            <person name="Olson A."/>
            <person name="Spatafora J."/>
            <person name="Veneault-Fourrey C."/>
            <person name="Henrissat B."/>
            <person name="Grigoriev I."/>
            <person name="Martin F."/>
            <person name="Perotto S."/>
        </authorList>
    </citation>
    <scope>NUCLEOTIDE SEQUENCE [LARGE SCALE GENOMIC DNA]</scope>
    <source>
        <strain evidence="2 3">UAMH 7357</strain>
    </source>
</reference>
<dbReference type="GO" id="GO:0015969">
    <property type="term" value="P:guanosine tetraphosphate metabolic process"/>
    <property type="evidence" value="ECO:0007669"/>
    <property type="project" value="InterPro"/>
</dbReference>
<dbReference type="Pfam" id="PF04607">
    <property type="entry name" value="RelA_SpoT"/>
    <property type="match status" value="1"/>
</dbReference>
<protein>
    <recommendedName>
        <fullName evidence="1">RelA/SpoT domain-containing protein</fullName>
    </recommendedName>
</protein>
<dbReference type="OrthoDB" id="4719016at2759"/>
<evidence type="ECO:0000313" key="2">
    <source>
        <dbReference type="EMBL" id="PMD19692.1"/>
    </source>
</evidence>
<sequence length="310" mass="35463">MDADNLSNFDSDLGSRADPSVDTISSFIADWVQIKYFYSEAASLAQELCETLLASNAIRAIVTYRVKQDSRLEAKLRERVRKLGREYRSAREIRDDIVDLAGVRIALYFPSDREKIDKIIHDAFTDVKHKTFPEQDEKRVSDSQSQVGETSMDFQQRFHGYSADHYRVRMIVENLATKKLRDDFQKTNPVIEIQVASVLMHAWAEIDHDLVYKTLTSGPASQQELRLLDATNGLVHTGEVLLQQLQTAMDDRVAYQNKPFSEQYELLSFLRGQIKKAKGSMEHLDILLLVIGLPWPRGSSLQVRLWANLS</sequence>
<dbReference type="PANTHER" id="PTHR41773">
    <property type="entry name" value="GTP PYROPHOSPHATASE-RELATED"/>
    <property type="match status" value="1"/>
</dbReference>
<dbReference type="EMBL" id="KZ613488">
    <property type="protein sequence ID" value="PMD19692.1"/>
    <property type="molecule type" value="Genomic_DNA"/>
</dbReference>
<accession>A0A2J6Q0A7</accession>
<evidence type="ECO:0000313" key="3">
    <source>
        <dbReference type="Proteomes" id="UP000235672"/>
    </source>
</evidence>
<dbReference type="AlphaFoldDB" id="A0A2J6Q0A7"/>
<dbReference type="SUPFAM" id="SSF81301">
    <property type="entry name" value="Nucleotidyltransferase"/>
    <property type="match status" value="1"/>
</dbReference>
<feature type="domain" description="RelA/SpoT" evidence="1">
    <location>
        <begin position="64"/>
        <end position="218"/>
    </location>
</feature>
<dbReference type="Proteomes" id="UP000235672">
    <property type="component" value="Unassembled WGS sequence"/>
</dbReference>
<dbReference type="Gene3D" id="3.30.460.10">
    <property type="entry name" value="Beta Polymerase, domain 2"/>
    <property type="match status" value="1"/>
</dbReference>
<evidence type="ECO:0000259" key="1">
    <source>
        <dbReference type="SMART" id="SM00954"/>
    </source>
</evidence>
<proteinExistence type="predicted"/>
<dbReference type="PANTHER" id="PTHR41773:SF1">
    <property type="entry name" value="RELA_SPOT DOMAIN-CONTAINING PROTEIN"/>
    <property type="match status" value="1"/>
</dbReference>
<organism evidence="2 3">
    <name type="scientific">Hyaloscypha hepaticicola</name>
    <dbReference type="NCBI Taxonomy" id="2082293"/>
    <lineage>
        <taxon>Eukaryota</taxon>
        <taxon>Fungi</taxon>
        <taxon>Dikarya</taxon>
        <taxon>Ascomycota</taxon>
        <taxon>Pezizomycotina</taxon>
        <taxon>Leotiomycetes</taxon>
        <taxon>Helotiales</taxon>
        <taxon>Hyaloscyphaceae</taxon>
        <taxon>Hyaloscypha</taxon>
    </lineage>
</organism>
<keyword evidence="3" id="KW-1185">Reference proteome</keyword>
<dbReference type="InterPro" id="IPR007685">
    <property type="entry name" value="RelA_SpoT"/>
</dbReference>
<dbReference type="SMART" id="SM00954">
    <property type="entry name" value="RelA_SpoT"/>
    <property type="match status" value="1"/>
</dbReference>
<dbReference type="STRING" id="1745343.A0A2J6Q0A7"/>